<evidence type="ECO:0000256" key="1">
    <source>
        <dbReference type="SAM" id="MobiDB-lite"/>
    </source>
</evidence>
<gene>
    <name evidence="2" type="ORF">P171DRAFT_503135</name>
</gene>
<reference evidence="2" key="1">
    <citation type="journal article" date="2020" name="Stud. Mycol.">
        <title>101 Dothideomycetes genomes: a test case for predicting lifestyles and emergence of pathogens.</title>
        <authorList>
            <person name="Haridas S."/>
            <person name="Albert R."/>
            <person name="Binder M."/>
            <person name="Bloem J."/>
            <person name="Labutti K."/>
            <person name="Salamov A."/>
            <person name="Andreopoulos B."/>
            <person name="Baker S."/>
            <person name="Barry K."/>
            <person name="Bills G."/>
            <person name="Bluhm B."/>
            <person name="Cannon C."/>
            <person name="Castanera R."/>
            <person name="Culley D."/>
            <person name="Daum C."/>
            <person name="Ezra D."/>
            <person name="Gonzalez J."/>
            <person name="Henrissat B."/>
            <person name="Kuo A."/>
            <person name="Liang C."/>
            <person name="Lipzen A."/>
            <person name="Lutzoni F."/>
            <person name="Magnuson J."/>
            <person name="Mondo S."/>
            <person name="Nolan M."/>
            <person name="Ohm R."/>
            <person name="Pangilinan J."/>
            <person name="Park H.-J."/>
            <person name="Ramirez L."/>
            <person name="Alfaro M."/>
            <person name="Sun H."/>
            <person name="Tritt A."/>
            <person name="Yoshinaga Y."/>
            <person name="Zwiers L.-H."/>
            <person name="Turgeon B."/>
            <person name="Goodwin S."/>
            <person name="Spatafora J."/>
            <person name="Crous P."/>
            <person name="Grigoriev I."/>
        </authorList>
    </citation>
    <scope>NUCLEOTIDE SEQUENCE</scope>
    <source>
        <strain evidence="2">CBS 690.94</strain>
    </source>
</reference>
<name>A0A9P4PUL5_9PLEO</name>
<sequence length="336" mass="37972">MHKKLHPARILRRILNGDATSHTHLPQTVADLEALARARNNRCTCDTCTPRARKKSNCVPWPHFTPDLPSRLTTNRHGNTVFAPPKLSSRAARPAQGPLLARSMISYFDQPPSHLNDAQLAARASLIAWRDRRMSALLTPYAHPNGRLLVPAPEMQSLWEGLNTLFFGGRIPGIRFRWTEDKHGVLGRSAFSFGGSPVISMHPTRTSRDFGDYAVLDFLSTLVHEAVHAFLQFYACRWYHVWDGEYTAGGHGRVFQMLAKKLEEAVPRLLGVPVRLGRFESLLGDLGVREGKEGRLRGRVPSVHDLELWRFEDVDRDVQNADVRRLVEKTLAEWEG</sequence>
<proteinExistence type="predicted"/>
<dbReference type="Proteomes" id="UP000799764">
    <property type="component" value="Unassembled WGS sequence"/>
</dbReference>
<dbReference type="AlphaFoldDB" id="A0A9P4PUL5"/>
<feature type="non-terminal residue" evidence="2">
    <location>
        <position position="1"/>
    </location>
</feature>
<evidence type="ECO:0008006" key="4">
    <source>
        <dbReference type="Google" id="ProtNLM"/>
    </source>
</evidence>
<organism evidence="2 3">
    <name type="scientific">Karstenula rhodostoma CBS 690.94</name>
    <dbReference type="NCBI Taxonomy" id="1392251"/>
    <lineage>
        <taxon>Eukaryota</taxon>
        <taxon>Fungi</taxon>
        <taxon>Dikarya</taxon>
        <taxon>Ascomycota</taxon>
        <taxon>Pezizomycotina</taxon>
        <taxon>Dothideomycetes</taxon>
        <taxon>Pleosporomycetidae</taxon>
        <taxon>Pleosporales</taxon>
        <taxon>Massarineae</taxon>
        <taxon>Didymosphaeriaceae</taxon>
        <taxon>Karstenula</taxon>
    </lineage>
</organism>
<accession>A0A9P4PUL5</accession>
<keyword evidence="3" id="KW-1185">Reference proteome</keyword>
<protein>
    <recommendedName>
        <fullName evidence="4">SprT-like domain-containing protein</fullName>
    </recommendedName>
</protein>
<evidence type="ECO:0000313" key="2">
    <source>
        <dbReference type="EMBL" id="KAF2450570.1"/>
    </source>
</evidence>
<dbReference type="OrthoDB" id="3792500at2759"/>
<evidence type="ECO:0000313" key="3">
    <source>
        <dbReference type="Proteomes" id="UP000799764"/>
    </source>
</evidence>
<comment type="caution">
    <text evidence="2">The sequence shown here is derived from an EMBL/GenBank/DDBJ whole genome shotgun (WGS) entry which is preliminary data.</text>
</comment>
<dbReference type="EMBL" id="MU001493">
    <property type="protein sequence ID" value="KAF2450570.1"/>
    <property type="molecule type" value="Genomic_DNA"/>
</dbReference>
<feature type="region of interest" description="Disordered" evidence="1">
    <location>
        <begin position="69"/>
        <end position="92"/>
    </location>
</feature>